<accession>A0A0A9AE54</accession>
<protein>
    <submittedName>
        <fullName evidence="1">Uncharacterized protein</fullName>
    </submittedName>
</protein>
<evidence type="ECO:0000313" key="1">
    <source>
        <dbReference type="EMBL" id="JAD49416.1"/>
    </source>
</evidence>
<organism evidence="1">
    <name type="scientific">Arundo donax</name>
    <name type="common">Giant reed</name>
    <name type="synonym">Donax arundinaceus</name>
    <dbReference type="NCBI Taxonomy" id="35708"/>
    <lineage>
        <taxon>Eukaryota</taxon>
        <taxon>Viridiplantae</taxon>
        <taxon>Streptophyta</taxon>
        <taxon>Embryophyta</taxon>
        <taxon>Tracheophyta</taxon>
        <taxon>Spermatophyta</taxon>
        <taxon>Magnoliopsida</taxon>
        <taxon>Liliopsida</taxon>
        <taxon>Poales</taxon>
        <taxon>Poaceae</taxon>
        <taxon>PACMAD clade</taxon>
        <taxon>Arundinoideae</taxon>
        <taxon>Arundineae</taxon>
        <taxon>Arundo</taxon>
    </lineage>
</organism>
<reference evidence="1" key="2">
    <citation type="journal article" date="2015" name="Data Brief">
        <title>Shoot transcriptome of the giant reed, Arundo donax.</title>
        <authorList>
            <person name="Barrero R.A."/>
            <person name="Guerrero F.D."/>
            <person name="Moolhuijzen P."/>
            <person name="Goolsby J.A."/>
            <person name="Tidwell J."/>
            <person name="Bellgard S.E."/>
            <person name="Bellgard M.I."/>
        </authorList>
    </citation>
    <scope>NUCLEOTIDE SEQUENCE</scope>
    <source>
        <tissue evidence="1">Shoot tissue taken approximately 20 cm above the soil surface</tissue>
    </source>
</reference>
<sequence>MNFVQNFKMNVSKEWSWRSEVPILIVSSRI</sequence>
<dbReference type="AlphaFoldDB" id="A0A0A9AE54"/>
<name>A0A0A9AE54_ARUDO</name>
<reference evidence="1" key="1">
    <citation type="submission" date="2014-09" db="EMBL/GenBank/DDBJ databases">
        <authorList>
            <person name="Magalhaes I.L.F."/>
            <person name="Oliveira U."/>
            <person name="Santos F.R."/>
            <person name="Vidigal T.H.D.A."/>
            <person name="Brescovit A.D."/>
            <person name="Santos A.J."/>
        </authorList>
    </citation>
    <scope>NUCLEOTIDE SEQUENCE</scope>
    <source>
        <tissue evidence="1">Shoot tissue taken approximately 20 cm above the soil surface</tissue>
    </source>
</reference>
<proteinExistence type="predicted"/>
<dbReference type="EMBL" id="GBRH01248479">
    <property type="protein sequence ID" value="JAD49416.1"/>
    <property type="molecule type" value="Transcribed_RNA"/>
</dbReference>